<dbReference type="PROSITE" id="PS50990">
    <property type="entry name" value="PEPTIDASE_C39"/>
    <property type="match status" value="1"/>
</dbReference>
<evidence type="ECO:0000256" key="2">
    <source>
        <dbReference type="ARBA" id="ARBA00006214"/>
    </source>
</evidence>
<feature type="transmembrane region" description="Helical" evidence="10">
    <location>
        <begin position="278"/>
        <end position="299"/>
    </location>
</feature>
<evidence type="ECO:0000313" key="13">
    <source>
        <dbReference type="Proteomes" id="UP000190541"/>
    </source>
</evidence>
<evidence type="ECO:0000313" key="12">
    <source>
        <dbReference type="EMBL" id="SKB27450.1"/>
    </source>
</evidence>
<keyword evidence="5 10" id="KW-1133">Transmembrane helix</keyword>
<feature type="transmembrane region" description="Helical" evidence="10">
    <location>
        <begin position="254"/>
        <end position="272"/>
    </location>
</feature>
<reference evidence="12 13" key="1">
    <citation type="submission" date="2017-02" db="EMBL/GenBank/DDBJ databases">
        <authorList>
            <person name="Peterson S.W."/>
        </authorList>
    </citation>
    <scope>NUCLEOTIDE SEQUENCE [LARGE SCALE GENOMIC DNA]</scope>
    <source>
        <strain evidence="12 13">DSM 22899</strain>
    </source>
</reference>
<feature type="domain" description="Peptidase C39" evidence="11">
    <location>
        <begin position="14"/>
        <end position="139"/>
    </location>
</feature>
<comment type="similarity">
    <text evidence="2">Belongs to the VKOR family.</text>
</comment>
<dbReference type="Pfam" id="PF03412">
    <property type="entry name" value="Peptidase_C39"/>
    <property type="match status" value="1"/>
</dbReference>
<dbReference type="GO" id="GO:0005524">
    <property type="term" value="F:ATP binding"/>
    <property type="evidence" value="ECO:0007669"/>
    <property type="project" value="InterPro"/>
</dbReference>
<dbReference type="Pfam" id="PF07884">
    <property type="entry name" value="VKOR"/>
    <property type="match status" value="1"/>
</dbReference>
<keyword evidence="13" id="KW-1185">Reference proteome</keyword>
<proteinExistence type="inferred from homology"/>
<feature type="transmembrane region" description="Helical" evidence="10">
    <location>
        <begin position="192"/>
        <end position="215"/>
    </location>
</feature>
<evidence type="ECO:0000256" key="8">
    <source>
        <dbReference type="ARBA" id="ARBA00023157"/>
    </source>
</evidence>
<dbReference type="InterPro" id="IPR005074">
    <property type="entry name" value="Peptidase_C39"/>
</dbReference>
<evidence type="ECO:0000256" key="10">
    <source>
        <dbReference type="SAM" id="Phobius"/>
    </source>
</evidence>
<dbReference type="GO" id="GO:0016491">
    <property type="term" value="F:oxidoreductase activity"/>
    <property type="evidence" value="ECO:0007669"/>
    <property type="project" value="UniProtKB-KW"/>
</dbReference>
<dbReference type="Proteomes" id="UP000190541">
    <property type="component" value="Unassembled WGS sequence"/>
</dbReference>
<dbReference type="Gene3D" id="1.20.1440.130">
    <property type="entry name" value="VKOR domain"/>
    <property type="match status" value="1"/>
</dbReference>
<feature type="transmembrane region" description="Helical" evidence="10">
    <location>
        <begin position="311"/>
        <end position="331"/>
    </location>
</feature>
<dbReference type="EMBL" id="FUYS01000001">
    <property type="protein sequence ID" value="SKB27450.1"/>
    <property type="molecule type" value="Genomic_DNA"/>
</dbReference>
<name>A0A1T4ZXJ8_9SPHI</name>
<evidence type="ECO:0000256" key="5">
    <source>
        <dbReference type="ARBA" id="ARBA00022989"/>
    </source>
</evidence>
<dbReference type="GO" id="GO:0048038">
    <property type="term" value="F:quinone binding"/>
    <property type="evidence" value="ECO:0007669"/>
    <property type="project" value="UniProtKB-KW"/>
</dbReference>
<dbReference type="InterPro" id="IPR038354">
    <property type="entry name" value="VKOR_sf"/>
</dbReference>
<accession>A0A1T4ZXJ8</accession>
<protein>
    <submittedName>
        <fullName evidence="12">Peptidase C39 family protein</fullName>
    </submittedName>
</protein>
<dbReference type="CDD" id="cd12921">
    <property type="entry name" value="VKOR_4"/>
    <property type="match status" value="1"/>
</dbReference>
<keyword evidence="6" id="KW-0560">Oxidoreductase</keyword>
<dbReference type="InterPro" id="IPR012336">
    <property type="entry name" value="Thioredoxin-like_fold"/>
</dbReference>
<dbReference type="Gene3D" id="3.90.70.10">
    <property type="entry name" value="Cysteine proteinases"/>
    <property type="match status" value="1"/>
</dbReference>
<evidence type="ECO:0000256" key="9">
    <source>
        <dbReference type="ARBA" id="ARBA00023284"/>
    </source>
</evidence>
<dbReference type="AlphaFoldDB" id="A0A1T4ZXJ8"/>
<evidence type="ECO:0000256" key="3">
    <source>
        <dbReference type="ARBA" id="ARBA00022692"/>
    </source>
</evidence>
<evidence type="ECO:0000256" key="1">
    <source>
        <dbReference type="ARBA" id="ARBA00004141"/>
    </source>
</evidence>
<comment type="subcellular location">
    <subcellularLocation>
        <location evidence="1">Membrane</location>
        <topology evidence="1">Multi-pass membrane protein</topology>
    </subcellularLocation>
</comment>
<dbReference type="Gene3D" id="3.40.30.10">
    <property type="entry name" value="Glutaredoxin"/>
    <property type="match status" value="1"/>
</dbReference>
<keyword evidence="4" id="KW-0874">Quinone</keyword>
<dbReference type="SUPFAM" id="SSF52833">
    <property type="entry name" value="Thioredoxin-like"/>
    <property type="match status" value="1"/>
</dbReference>
<dbReference type="GO" id="GO:0008233">
    <property type="term" value="F:peptidase activity"/>
    <property type="evidence" value="ECO:0007669"/>
    <property type="project" value="InterPro"/>
</dbReference>
<dbReference type="InterPro" id="IPR036249">
    <property type="entry name" value="Thioredoxin-like_sf"/>
</dbReference>
<dbReference type="GO" id="GO:0016020">
    <property type="term" value="C:membrane"/>
    <property type="evidence" value="ECO:0007669"/>
    <property type="project" value="UniProtKB-SubCell"/>
</dbReference>
<dbReference type="GO" id="GO:0006508">
    <property type="term" value="P:proteolysis"/>
    <property type="evidence" value="ECO:0007669"/>
    <property type="project" value="InterPro"/>
</dbReference>
<dbReference type="RefSeq" id="WP_079714987.1">
    <property type="nucleotide sequence ID" value="NZ_FUYS01000001.1"/>
</dbReference>
<feature type="transmembrane region" description="Helical" evidence="10">
    <location>
        <begin position="166"/>
        <end position="186"/>
    </location>
</feature>
<dbReference type="InterPro" id="IPR012932">
    <property type="entry name" value="VKOR"/>
</dbReference>
<evidence type="ECO:0000256" key="6">
    <source>
        <dbReference type="ARBA" id="ARBA00023002"/>
    </source>
</evidence>
<keyword evidence="9" id="KW-0676">Redox-active center</keyword>
<dbReference type="STRING" id="623280.SAMN05660226_00261"/>
<gene>
    <name evidence="12" type="ORF">SAMN05660226_00261</name>
</gene>
<dbReference type="OrthoDB" id="1100563at2"/>
<dbReference type="Pfam" id="PF13462">
    <property type="entry name" value="Thioredoxin_4"/>
    <property type="match status" value="1"/>
</dbReference>
<keyword evidence="3 10" id="KW-0812">Transmembrane</keyword>
<evidence type="ECO:0000256" key="4">
    <source>
        <dbReference type="ARBA" id="ARBA00022719"/>
    </source>
</evidence>
<keyword evidence="7 10" id="KW-0472">Membrane</keyword>
<feature type="transmembrane region" description="Helical" evidence="10">
    <location>
        <begin position="343"/>
        <end position="364"/>
    </location>
</feature>
<evidence type="ECO:0000259" key="11">
    <source>
        <dbReference type="PROSITE" id="PS50990"/>
    </source>
</evidence>
<keyword evidence="8" id="KW-1015">Disulfide bond</keyword>
<evidence type="ECO:0000256" key="7">
    <source>
        <dbReference type="ARBA" id="ARBA00023136"/>
    </source>
</evidence>
<sequence length="556" mass="63486">MASFHQYSLTRAPNHNKRDGLSPVCQFLLNFFNIRFTNSQLSDFLNNHLESPSLLTIKDTLAEYGIDNAAIKKADYSYTDFETPFVCVIQRKDWNQARFTVVTTVDQGMISYLNPVDNKFVSIPLAEFEKMDKELILFMDGSNDRDEKNYQKNRQQEAINGIINQIPIYLLGVSLTITVLYLFSAANLTPQLYYVHIGYLLTSILSIGCAILPLLHDVDSHNPFVQEICGTGNKQVNCTAVLTSKGSSFLHISWSIWGFTYFTAFFLSMSLFANQSLIYVSIWPVLSFIVSPYVIYSLYYQKLVVKQWCPLCLAVQAPLFLNLFLATFHLTKNNTLAFGVEGWYALFTVIFLGLSILMAAYWAIPLIKRRNDSKNYKKRWKKLLLHPDTFQVLLSKSNPITESVIDIGIVIGNPNARNEIIKVCNPYCGPCSKAHSELEHLINRNADVRLRTIFSASGADDDKRTAPAAHLLAIQQKYGEAIVRQSLDEWYLTPKKKYASFAKKYPMNGELKEQKGKIEEMRNWCDTMKIRVTPPLFINGRELPKHCRVTNLKSFL</sequence>
<organism evidence="12 13">
    <name type="scientific">Parapedobacter luteus</name>
    <dbReference type="NCBI Taxonomy" id="623280"/>
    <lineage>
        <taxon>Bacteria</taxon>
        <taxon>Pseudomonadati</taxon>
        <taxon>Bacteroidota</taxon>
        <taxon>Sphingobacteriia</taxon>
        <taxon>Sphingobacteriales</taxon>
        <taxon>Sphingobacteriaceae</taxon>
        <taxon>Parapedobacter</taxon>
    </lineage>
</organism>